<dbReference type="InterPro" id="IPR003340">
    <property type="entry name" value="B3_DNA-bd"/>
</dbReference>
<reference evidence="6 7" key="1">
    <citation type="journal article" date="2021" name="Plant Biotechnol. J.">
        <title>Multi-omics assisted identification of the key and species-specific regulatory components of drought-tolerant mechanisms in Gossypium stocksii.</title>
        <authorList>
            <person name="Yu D."/>
            <person name="Ke L."/>
            <person name="Zhang D."/>
            <person name="Wu Y."/>
            <person name="Sun Y."/>
            <person name="Mei J."/>
            <person name="Sun J."/>
            <person name="Sun Y."/>
        </authorList>
    </citation>
    <scope>NUCLEOTIDE SEQUENCE [LARGE SCALE GENOMIC DNA]</scope>
    <source>
        <strain evidence="7">cv. E1</strain>
        <tissue evidence="6">Leaf</tissue>
    </source>
</reference>
<evidence type="ECO:0000256" key="5">
    <source>
        <dbReference type="ARBA" id="ARBA00023242"/>
    </source>
</evidence>
<keyword evidence="2" id="KW-0805">Transcription regulation</keyword>
<gene>
    <name evidence="6" type="ORF">J1N35_042294</name>
</gene>
<dbReference type="GO" id="GO:0005634">
    <property type="term" value="C:nucleus"/>
    <property type="evidence" value="ECO:0007669"/>
    <property type="project" value="UniProtKB-SubCell"/>
</dbReference>
<dbReference type="GO" id="GO:0003677">
    <property type="term" value="F:DNA binding"/>
    <property type="evidence" value="ECO:0007669"/>
    <property type="project" value="UniProtKB-KW"/>
</dbReference>
<dbReference type="Gene3D" id="2.40.330.10">
    <property type="entry name" value="DNA-binding pseudobarrel domain"/>
    <property type="match status" value="1"/>
</dbReference>
<evidence type="ECO:0000256" key="3">
    <source>
        <dbReference type="ARBA" id="ARBA00023125"/>
    </source>
</evidence>
<dbReference type="Proteomes" id="UP000828251">
    <property type="component" value="Unassembled WGS sequence"/>
</dbReference>
<dbReference type="CDD" id="cd10017">
    <property type="entry name" value="B3_DNA"/>
    <property type="match status" value="1"/>
</dbReference>
<dbReference type="EMBL" id="JAIQCV010000012">
    <property type="protein sequence ID" value="KAH1040551.1"/>
    <property type="molecule type" value="Genomic_DNA"/>
</dbReference>
<keyword evidence="5" id="KW-0539">Nucleus</keyword>
<protein>
    <recommendedName>
        <fullName evidence="8">TF-B3 domain-containing protein</fullName>
    </recommendedName>
</protein>
<evidence type="ECO:0000256" key="2">
    <source>
        <dbReference type="ARBA" id="ARBA00023015"/>
    </source>
</evidence>
<dbReference type="SUPFAM" id="SSF101936">
    <property type="entry name" value="DNA-binding pseudobarrel domain"/>
    <property type="match status" value="1"/>
</dbReference>
<sequence>MAKEKQLLMKRLSRTDIKVRLSIPTKKNRCFLNFRNGHKVEFKVKDDNGKDWVFCCSIRKKKGYRKPVLSKGWLPFVRCWKLEIGDEVRVYRKMGRYRKGYYRIEVIKRRDSPLVQNHDAEEPSALAVASNGDVEEEATVASNSSTLNHEQTEGLQNQPGLMFEFISLKPDITISEPPSILALHNNVSEPPCILALHSNVEMPVTSSRAPYFKFL</sequence>
<evidence type="ECO:0000256" key="1">
    <source>
        <dbReference type="ARBA" id="ARBA00004123"/>
    </source>
</evidence>
<proteinExistence type="predicted"/>
<keyword evidence="7" id="KW-1185">Reference proteome</keyword>
<comment type="caution">
    <text evidence="6">The sequence shown here is derived from an EMBL/GenBank/DDBJ whole genome shotgun (WGS) entry which is preliminary data.</text>
</comment>
<name>A0A9D3UH20_9ROSI</name>
<organism evidence="6 7">
    <name type="scientific">Gossypium stocksii</name>
    <dbReference type="NCBI Taxonomy" id="47602"/>
    <lineage>
        <taxon>Eukaryota</taxon>
        <taxon>Viridiplantae</taxon>
        <taxon>Streptophyta</taxon>
        <taxon>Embryophyta</taxon>
        <taxon>Tracheophyta</taxon>
        <taxon>Spermatophyta</taxon>
        <taxon>Magnoliopsida</taxon>
        <taxon>eudicotyledons</taxon>
        <taxon>Gunneridae</taxon>
        <taxon>Pentapetalae</taxon>
        <taxon>rosids</taxon>
        <taxon>malvids</taxon>
        <taxon>Malvales</taxon>
        <taxon>Malvaceae</taxon>
        <taxon>Malvoideae</taxon>
        <taxon>Gossypium</taxon>
    </lineage>
</organism>
<accession>A0A9D3UH20</accession>
<evidence type="ECO:0008006" key="8">
    <source>
        <dbReference type="Google" id="ProtNLM"/>
    </source>
</evidence>
<evidence type="ECO:0000313" key="6">
    <source>
        <dbReference type="EMBL" id="KAH1040551.1"/>
    </source>
</evidence>
<keyword evidence="3" id="KW-0238">DNA-binding</keyword>
<evidence type="ECO:0000313" key="7">
    <source>
        <dbReference type="Proteomes" id="UP000828251"/>
    </source>
</evidence>
<comment type="subcellular location">
    <subcellularLocation>
        <location evidence="1">Nucleus</location>
    </subcellularLocation>
</comment>
<dbReference type="OrthoDB" id="954231at2759"/>
<dbReference type="InterPro" id="IPR015300">
    <property type="entry name" value="DNA-bd_pseudobarrel_sf"/>
</dbReference>
<evidence type="ECO:0000256" key="4">
    <source>
        <dbReference type="ARBA" id="ARBA00023163"/>
    </source>
</evidence>
<keyword evidence="4" id="KW-0804">Transcription</keyword>
<dbReference type="AlphaFoldDB" id="A0A9D3UH20"/>